<gene>
    <name evidence="1" type="ORF">MJO28_016579</name>
</gene>
<reference evidence="1 2" key="3">
    <citation type="journal article" date="2022" name="Microbiol. Spectr.">
        <title>Folding features and dynamics of 3D genome architecture in plant fungal pathogens.</title>
        <authorList>
            <person name="Xia C."/>
        </authorList>
    </citation>
    <scope>NUCLEOTIDE SEQUENCE [LARGE SCALE GENOMIC DNA]</scope>
    <source>
        <strain evidence="1 2">93-210</strain>
    </source>
</reference>
<keyword evidence="2" id="KW-1185">Reference proteome</keyword>
<proteinExistence type="predicted"/>
<organism evidence="1 2">
    <name type="scientific">Puccinia striiformis f. sp. tritici</name>
    <dbReference type="NCBI Taxonomy" id="168172"/>
    <lineage>
        <taxon>Eukaryota</taxon>
        <taxon>Fungi</taxon>
        <taxon>Dikarya</taxon>
        <taxon>Basidiomycota</taxon>
        <taxon>Pucciniomycotina</taxon>
        <taxon>Pucciniomycetes</taxon>
        <taxon>Pucciniales</taxon>
        <taxon>Pucciniaceae</taxon>
        <taxon>Puccinia</taxon>
    </lineage>
</organism>
<protein>
    <submittedName>
        <fullName evidence="1">Uncharacterized protein</fullName>
    </submittedName>
</protein>
<evidence type="ECO:0000313" key="2">
    <source>
        <dbReference type="Proteomes" id="UP001060170"/>
    </source>
</evidence>
<reference evidence="2" key="1">
    <citation type="journal article" date="2018" name="BMC Genomics">
        <title>Genomic insights into host adaptation between the wheat stripe rust pathogen (Puccinia striiformis f. sp. tritici) and the barley stripe rust pathogen (Puccinia striiformis f. sp. hordei).</title>
        <authorList>
            <person name="Xia C."/>
            <person name="Wang M."/>
            <person name="Yin C."/>
            <person name="Cornejo O.E."/>
            <person name="Hulbert S.H."/>
            <person name="Chen X."/>
        </authorList>
    </citation>
    <scope>NUCLEOTIDE SEQUENCE [LARGE SCALE GENOMIC DNA]</scope>
    <source>
        <strain evidence="2">93-210</strain>
    </source>
</reference>
<comment type="caution">
    <text evidence="1">The sequence shown here is derived from an EMBL/GenBank/DDBJ whole genome shotgun (WGS) entry which is preliminary data.</text>
</comment>
<reference evidence="2" key="2">
    <citation type="journal article" date="2018" name="Mol. Plant Microbe Interact.">
        <title>Genome sequence resources for the wheat stripe rust pathogen (Puccinia striiformis f. sp. tritici) and the barley stripe rust pathogen (Puccinia striiformis f. sp. hordei).</title>
        <authorList>
            <person name="Xia C."/>
            <person name="Wang M."/>
            <person name="Yin C."/>
            <person name="Cornejo O.E."/>
            <person name="Hulbert S.H."/>
            <person name="Chen X."/>
        </authorList>
    </citation>
    <scope>NUCLEOTIDE SEQUENCE [LARGE SCALE GENOMIC DNA]</scope>
    <source>
        <strain evidence="2">93-210</strain>
    </source>
</reference>
<evidence type="ECO:0000313" key="1">
    <source>
        <dbReference type="EMBL" id="KAI7935708.1"/>
    </source>
</evidence>
<name>A0ACC0DPZ0_9BASI</name>
<sequence>MPPGHPRCPVVLKDESEAQGSKGVAAESNIKAIPKVPTSSWFWSPTHKTRKKTPLQAADKSYLVIFHLTSVIIVLVLKSAYSFIVLISLSSLCCLPDYG</sequence>
<accession>A0ACC0DPZ0</accession>
<dbReference type="Proteomes" id="UP001060170">
    <property type="component" value="Chromosome 18"/>
</dbReference>
<dbReference type="EMBL" id="CM045882">
    <property type="protein sequence ID" value="KAI7935708.1"/>
    <property type="molecule type" value="Genomic_DNA"/>
</dbReference>